<feature type="compositionally biased region" description="Polar residues" evidence="7">
    <location>
        <begin position="1335"/>
        <end position="1345"/>
    </location>
</feature>
<evidence type="ECO:0000256" key="5">
    <source>
        <dbReference type="ARBA" id="ARBA00022892"/>
    </source>
</evidence>
<evidence type="ECO:0000313" key="11">
    <source>
        <dbReference type="Proteomes" id="UP000734854"/>
    </source>
</evidence>
<dbReference type="CDD" id="cd09233">
    <property type="entry name" value="ACE1-Sec16-like"/>
    <property type="match status" value="1"/>
</dbReference>
<feature type="region of interest" description="Disordered" evidence="7">
    <location>
        <begin position="1260"/>
        <end position="1321"/>
    </location>
</feature>
<dbReference type="Pfam" id="PF12931">
    <property type="entry name" value="TPR_Sec16"/>
    <property type="match status" value="1"/>
</dbReference>
<comment type="similarity">
    <text evidence="2 6">Belongs to the SEC16 family.</text>
</comment>
<keyword evidence="11" id="KW-1185">Reference proteome</keyword>
<gene>
    <name evidence="10" type="ORF">ZIOFF_073269</name>
</gene>
<feature type="compositionally biased region" description="Basic and acidic residues" evidence="7">
    <location>
        <begin position="1055"/>
        <end position="1066"/>
    </location>
</feature>
<feature type="compositionally biased region" description="Polar residues" evidence="7">
    <location>
        <begin position="1038"/>
        <end position="1048"/>
    </location>
</feature>
<evidence type="ECO:0000256" key="1">
    <source>
        <dbReference type="ARBA" id="ARBA00004240"/>
    </source>
</evidence>
<feature type="region of interest" description="Disordered" evidence="7">
    <location>
        <begin position="1166"/>
        <end position="1206"/>
    </location>
</feature>
<evidence type="ECO:0000313" key="10">
    <source>
        <dbReference type="EMBL" id="KAG6468581.1"/>
    </source>
</evidence>
<dbReference type="GO" id="GO:0016192">
    <property type="term" value="P:vesicle-mediated transport"/>
    <property type="evidence" value="ECO:0007669"/>
    <property type="project" value="UniProtKB-KW"/>
</dbReference>
<accession>A0A8J5BZW1</accession>
<feature type="region of interest" description="Disordered" evidence="7">
    <location>
        <begin position="1"/>
        <end position="36"/>
    </location>
</feature>
<feature type="compositionally biased region" description="Low complexity" evidence="7">
    <location>
        <begin position="1294"/>
        <end position="1304"/>
    </location>
</feature>
<dbReference type="OrthoDB" id="8918678at2759"/>
<dbReference type="Pfam" id="PF12932">
    <property type="entry name" value="Sec16"/>
    <property type="match status" value="1"/>
</dbReference>
<feature type="region of interest" description="Disordered" evidence="7">
    <location>
        <begin position="1335"/>
        <end position="1386"/>
    </location>
</feature>
<dbReference type="InterPro" id="IPR024298">
    <property type="entry name" value="Sec16_Sec23-bd"/>
</dbReference>
<feature type="domain" description="Sec16 Sec23-binding" evidence="8">
    <location>
        <begin position="705"/>
        <end position="990"/>
    </location>
</feature>
<keyword evidence="6" id="KW-0333">Golgi apparatus</keyword>
<feature type="domain" description="Sec16 central conserved" evidence="9">
    <location>
        <begin position="519"/>
        <end position="643"/>
    </location>
</feature>
<dbReference type="InterPro" id="IPR024340">
    <property type="entry name" value="Sec16_CCD"/>
</dbReference>
<feature type="compositionally biased region" description="Basic and acidic residues" evidence="7">
    <location>
        <begin position="1168"/>
        <end position="1184"/>
    </location>
</feature>
<dbReference type="PANTHER" id="PTHR13402:SF6">
    <property type="entry name" value="SECRETORY 16, ISOFORM I"/>
    <property type="match status" value="1"/>
</dbReference>
<evidence type="ECO:0000256" key="2">
    <source>
        <dbReference type="ARBA" id="ARBA00005927"/>
    </source>
</evidence>
<dbReference type="GO" id="GO:0015031">
    <property type="term" value="P:protein transport"/>
    <property type="evidence" value="ECO:0007669"/>
    <property type="project" value="UniProtKB-KW"/>
</dbReference>
<evidence type="ECO:0000256" key="3">
    <source>
        <dbReference type="ARBA" id="ARBA00022448"/>
    </source>
</evidence>
<dbReference type="EMBL" id="JACMSC010000022">
    <property type="protein sequence ID" value="KAG6468581.1"/>
    <property type="molecule type" value="Genomic_DNA"/>
</dbReference>
<feature type="compositionally biased region" description="Polar residues" evidence="7">
    <location>
        <begin position="1354"/>
        <end position="1376"/>
    </location>
</feature>
<dbReference type="GO" id="GO:0007030">
    <property type="term" value="P:Golgi organization"/>
    <property type="evidence" value="ECO:0007669"/>
    <property type="project" value="TreeGrafter"/>
</dbReference>
<keyword evidence="4 6" id="KW-0256">Endoplasmic reticulum</keyword>
<reference evidence="10 11" key="1">
    <citation type="submission" date="2020-08" db="EMBL/GenBank/DDBJ databases">
        <title>Plant Genome Project.</title>
        <authorList>
            <person name="Zhang R.-G."/>
        </authorList>
    </citation>
    <scope>NUCLEOTIDE SEQUENCE [LARGE SCALE GENOMIC DNA]</scope>
    <source>
        <tissue evidence="10">Rhizome</tissue>
    </source>
</reference>
<feature type="region of interest" description="Disordered" evidence="7">
    <location>
        <begin position="1038"/>
        <end position="1089"/>
    </location>
</feature>
<evidence type="ECO:0000259" key="9">
    <source>
        <dbReference type="Pfam" id="PF12932"/>
    </source>
</evidence>
<dbReference type="GO" id="GO:0070971">
    <property type="term" value="C:endoplasmic reticulum exit site"/>
    <property type="evidence" value="ECO:0007669"/>
    <property type="project" value="TreeGrafter"/>
</dbReference>
<dbReference type="GO" id="GO:0070973">
    <property type="term" value="P:protein localization to endoplasmic reticulum exit site"/>
    <property type="evidence" value="ECO:0007669"/>
    <property type="project" value="TreeGrafter"/>
</dbReference>
<comment type="caution">
    <text evidence="10">The sequence shown here is derived from an EMBL/GenBank/DDBJ whole genome shotgun (WGS) entry which is preliminary data.</text>
</comment>
<sequence length="1386" mass="150907">MESSPFHVEDQTDEDFFNNLVDDDFGGAGSHPRPNEIVRDLSNLSLDDDIGTSVEDPDDAGLIFESNGLQQGETLQSSDSPNAPLDSSLDQVASLESSVVCASVIEQQSSLCTQHSGSKGTSVKEIQWSAFSVSPQPFDNVGLESYSDFFAKNVDPSSDRLKYNADLNFSPVENQVENLDAHTNSSNMQDSQLSSSSTDQNTSIDAQYWESLYPGWKYDATTGQWYQLDGYEAGTNAQNQHDSSRMDLQGNFNDSAEGPAFNSNLGSSDNLYLQQTSQSVLETIAEESTTATNATTTNWNLGYKENTEFPPNMVFDPQYPGWYYDTNTQNWYSLESYTTSILTEVQNEVVTSNGFSSGNYNVYNQVGQTEQSSKGTLDTQEFGHHWAPLSISYSQQNMLQAGGLSGKQEVQSFYNPNIATGTEAESSVGIQMFKPIVNHDFGSSNGIMTSHNSVNGESRYPHYSQNMPHSIQKSMPSSFLGNQNSVDYSQHSFQDTKASYSQFAYSSNEGRSSAGRPAHALVAFGFGGKLLVVKIATSFDANINYGSQGTPAAVISILSLSEVVTNKLDTSSIDSSTALDYFHSLCRQNFPGPLVGGSASTKDINKWLDERISSYDAPVKEFQKGKLLKLLVSLLKISLQNYGKLRSPFGSDPSQEDVNGPEMEVCNLFASSKVSSAPLGGYDSYAYCLNNIPSESQLQATAAIVQSLLVSGKRREALQSAQEGQLWGPALVLAAQLGDKFYVDTVKKMAQHQLAFGSPLRSLCLLIAGQPADVFLPMENAINSLSLASPMHQAKVQPSGMLDKWEENLAIITANRTKDDELVIIHLGDCLWKDRGEVTAAHTCYLVAEANIEPYTETARLCLIGADHLRYPRTYATPDAIQRTELYEYSKVQGNSQFILLPFQPYKIIYAYMLAEVGKISDSLKYCQATSKLLKSSARTSELEMWKPVLTSLEDRLRTHQQGGYGSSLAPANIVGKLFTTFDRSIHRMIGAPPLPPVPSGNVNDKEIYSIAPKVSNSQSTMAMASLVPSASVETMTEWSSNSNNNSKAIRHNRSVSEPDFGRTPKQDSSPDNAQSKATTGGSRFGRIGSQLLQKTMGWVSRSHRQAKLGESNKFYYDEKLKRWVEEGADPPAEESPLPPPPTTTPFQNGMPNYKISSAFKSDNIENDTLKPESLADKGRKADKPMTPLEHNSAIPPTPPSQNQFSARGRMGVRSRYVDTFNKGGGGAGDGSGAFRKTFQSPAVPSANPLVGAKFFMPAEPASTNEKPTDAAGENNKDVTTGEDPAETAIGEASFSSTPSASSSIQRFPSMNNISTRSNNAHISRSRAASWSGNYESFNQTTTGANLGHGPTIFSPTHSKQTSLVSSSSFQQNGTSLGDDLQEVEL</sequence>
<name>A0A8J5BZW1_ZINOF</name>
<feature type="region of interest" description="Disordered" evidence="7">
    <location>
        <begin position="1129"/>
        <end position="1148"/>
    </location>
</feature>
<evidence type="ECO:0000259" key="8">
    <source>
        <dbReference type="Pfam" id="PF12931"/>
    </source>
</evidence>
<dbReference type="GO" id="GO:0012507">
    <property type="term" value="C:ER to Golgi transport vesicle membrane"/>
    <property type="evidence" value="ECO:0007669"/>
    <property type="project" value="TreeGrafter"/>
</dbReference>
<feature type="compositionally biased region" description="Acidic residues" evidence="7">
    <location>
        <begin position="11"/>
        <end position="25"/>
    </location>
</feature>
<dbReference type="GO" id="GO:0000139">
    <property type="term" value="C:Golgi membrane"/>
    <property type="evidence" value="ECO:0007669"/>
    <property type="project" value="UniProtKB-SubCell"/>
</dbReference>
<protein>
    <recommendedName>
        <fullName evidence="6">Protein transport protein sec16</fullName>
    </recommendedName>
</protein>
<keyword evidence="5 6" id="KW-0931">ER-Golgi transport</keyword>
<feature type="compositionally biased region" description="Polar residues" evidence="7">
    <location>
        <begin position="1067"/>
        <end position="1082"/>
    </location>
</feature>
<dbReference type="PANTHER" id="PTHR13402">
    <property type="entry name" value="RGPR-RELATED"/>
    <property type="match status" value="1"/>
</dbReference>
<keyword evidence="6" id="KW-0472">Membrane</keyword>
<comment type="subcellular location">
    <subcellularLocation>
        <location evidence="1">Endoplasmic reticulum</location>
    </subcellularLocation>
    <subcellularLocation>
        <location evidence="6">Golgi apparatus membrane</location>
    </subcellularLocation>
</comment>
<evidence type="ECO:0000256" key="4">
    <source>
        <dbReference type="ARBA" id="ARBA00022824"/>
    </source>
</evidence>
<dbReference type="Proteomes" id="UP000734854">
    <property type="component" value="Unassembled WGS sequence"/>
</dbReference>
<evidence type="ECO:0000256" key="7">
    <source>
        <dbReference type="SAM" id="MobiDB-lite"/>
    </source>
</evidence>
<keyword evidence="3 6" id="KW-0813">Transport</keyword>
<organism evidence="10 11">
    <name type="scientific">Zingiber officinale</name>
    <name type="common">Ginger</name>
    <name type="synonym">Amomum zingiber</name>
    <dbReference type="NCBI Taxonomy" id="94328"/>
    <lineage>
        <taxon>Eukaryota</taxon>
        <taxon>Viridiplantae</taxon>
        <taxon>Streptophyta</taxon>
        <taxon>Embryophyta</taxon>
        <taxon>Tracheophyta</taxon>
        <taxon>Spermatophyta</taxon>
        <taxon>Magnoliopsida</taxon>
        <taxon>Liliopsida</taxon>
        <taxon>Zingiberales</taxon>
        <taxon>Zingiberaceae</taxon>
        <taxon>Zingiber</taxon>
    </lineage>
</organism>
<evidence type="ECO:0000256" key="6">
    <source>
        <dbReference type="RuleBase" id="RU364101"/>
    </source>
</evidence>
<proteinExistence type="inferred from homology"/>
<feature type="compositionally biased region" description="Polar residues" evidence="7">
    <location>
        <begin position="1305"/>
        <end position="1321"/>
    </location>
</feature>
<keyword evidence="6" id="KW-0653">Protein transport</keyword>